<evidence type="ECO:0008006" key="3">
    <source>
        <dbReference type="Google" id="ProtNLM"/>
    </source>
</evidence>
<dbReference type="EMBL" id="RSCL01000032">
    <property type="protein sequence ID" value="RUS97492.1"/>
    <property type="molecule type" value="Genomic_DNA"/>
</dbReference>
<name>A0A3S1ABS5_9CYAN</name>
<evidence type="ECO:0000313" key="1">
    <source>
        <dbReference type="EMBL" id="RUS97492.1"/>
    </source>
</evidence>
<dbReference type="OrthoDB" id="509960at2"/>
<organism evidence="1 2">
    <name type="scientific">Dulcicalothrix desertica PCC 7102</name>
    <dbReference type="NCBI Taxonomy" id="232991"/>
    <lineage>
        <taxon>Bacteria</taxon>
        <taxon>Bacillati</taxon>
        <taxon>Cyanobacteriota</taxon>
        <taxon>Cyanophyceae</taxon>
        <taxon>Nostocales</taxon>
        <taxon>Calotrichaceae</taxon>
        <taxon>Dulcicalothrix</taxon>
    </lineage>
</organism>
<reference evidence="1" key="2">
    <citation type="journal article" date="2019" name="Genome Biol. Evol.">
        <title>Day and night: Metabolic profiles and evolutionary relationships of six axenic non-marine cyanobacteria.</title>
        <authorList>
            <person name="Will S.E."/>
            <person name="Henke P."/>
            <person name="Boedeker C."/>
            <person name="Huang S."/>
            <person name="Brinkmann H."/>
            <person name="Rohde M."/>
            <person name="Jarek M."/>
            <person name="Friedl T."/>
            <person name="Seufert S."/>
            <person name="Schumacher M."/>
            <person name="Overmann J."/>
            <person name="Neumann-Schaal M."/>
            <person name="Petersen J."/>
        </authorList>
    </citation>
    <scope>NUCLEOTIDE SEQUENCE [LARGE SCALE GENOMIC DNA]</scope>
    <source>
        <strain evidence="1">PCC 7102</strain>
    </source>
</reference>
<dbReference type="Proteomes" id="UP000271624">
    <property type="component" value="Unassembled WGS sequence"/>
</dbReference>
<comment type="caution">
    <text evidence="1">The sequence shown here is derived from an EMBL/GenBank/DDBJ whole genome shotgun (WGS) entry which is preliminary data.</text>
</comment>
<keyword evidence="2" id="KW-1185">Reference proteome</keyword>
<proteinExistence type="predicted"/>
<dbReference type="AlphaFoldDB" id="A0A3S1ABS5"/>
<reference evidence="1" key="1">
    <citation type="submission" date="2018-12" db="EMBL/GenBank/DDBJ databases">
        <authorList>
            <person name="Will S."/>
            <person name="Neumann-Schaal M."/>
            <person name="Henke P."/>
        </authorList>
    </citation>
    <scope>NUCLEOTIDE SEQUENCE</scope>
    <source>
        <strain evidence="1">PCC 7102</strain>
    </source>
</reference>
<protein>
    <recommendedName>
        <fullName evidence="3">DUF4351 domain-containing protein</fullName>
    </recommendedName>
</protein>
<sequence length="299" mass="34021">MTQFPYDEFSKNYLQALLGTVGEVKTDKKVPSEIREIDVYFAPSPHPPESSVELGLLGRFADTAALFEPFRNAVQPLEVCSCMGKLFSTFAEAERKSNREKTPLRMGDLPRLWIISPTASDLFLGDGFHATPDEQNWGKGIYFLGNNTRTAIIVVHQLLETPETLWLRILGRDGTQKRAIAELEALPTGDPLREKAVELLLNLRTTLELKQPQEPEDEDFIMTLSPIYLQKLEEVKQEGRQEGRQESLYSVVEKLLQFKFGSLDDELNQIIQPLSALGEEEFIPLIQQLSREELLNRFI</sequence>
<dbReference type="RefSeq" id="WP_127086462.1">
    <property type="nucleotide sequence ID" value="NZ_RSCL01000032.1"/>
</dbReference>
<gene>
    <name evidence="1" type="ORF">DSM106972_084400</name>
</gene>
<accession>A0A3S1ABS5</accession>
<evidence type="ECO:0000313" key="2">
    <source>
        <dbReference type="Proteomes" id="UP000271624"/>
    </source>
</evidence>